<dbReference type="OMA" id="LXLFLNP"/>
<evidence type="ECO:0000313" key="1">
    <source>
        <dbReference type="EMBL" id="GCB63279.1"/>
    </source>
</evidence>
<dbReference type="InterPro" id="IPR011992">
    <property type="entry name" value="EF-hand-dom_pair"/>
</dbReference>
<dbReference type="Proteomes" id="UP000288216">
    <property type="component" value="Unassembled WGS sequence"/>
</dbReference>
<protein>
    <recommendedName>
        <fullName evidence="3">EF-hand domain-containing protein</fullName>
    </recommendedName>
</protein>
<proteinExistence type="predicted"/>
<dbReference type="EMBL" id="BFAA01005325">
    <property type="protein sequence ID" value="GCB63279.1"/>
    <property type="molecule type" value="Genomic_DNA"/>
</dbReference>
<comment type="caution">
    <text evidence="1">The sequence shown here is derived from an EMBL/GenBank/DDBJ whole genome shotgun (WGS) entry which is preliminary data.</text>
</comment>
<dbReference type="InterPro" id="IPR052394">
    <property type="entry name" value="LRR-containing"/>
</dbReference>
<dbReference type="SUPFAM" id="SSF52047">
    <property type="entry name" value="RNI-like"/>
    <property type="match status" value="1"/>
</dbReference>
<organism evidence="1 2">
    <name type="scientific">Scyliorhinus torazame</name>
    <name type="common">Cloudy catshark</name>
    <name type="synonym">Catulus torazame</name>
    <dbReference type="NCBI Taxonomy" id="75743"/>
    <lineage>
        <taxon>Eukaryota</taxon>
        <taxon>Metazoa</taxon>
        <taxon>Chordata</taxon>
        <taxon>Craniata</taxon>
        <taxon>Vertebrata</taxon>
        <taxon>Chondrichthyes</taxon>
        <taxon>Elasmobranchii</taxon>
        <taxon>Galeomorphii</taxon>
        <taxon>Galeoidea</taxon>
        <taxon>Carcharhiniformes</taxon>
        <taxon>Scyliorhinidae</taxon>
        <taxon>Scyliorhinus</taxon>
    </lineage>
</organism>
<dbReference type="OrthoDB" id="120976at2759"/>
<dbReference type="SUPFAM" id="SSF47473">
    <property type="entry name" value="EF-hand"/>
    <property type="match status" value="1"/>
</dbReference>
<evidence type="ECO:0000313" key="2">
    <source>
        <dbReference type="Proteomes" id="UP000288216"/>
    </source>
</evidence>
<dbReference type="Gene3D" id="1.10.238.10">
    <property type="entry name" value="EF-hand"/>
    <property type="match status" value="1"/>
</dbReference>
<dbReference type="AlphaFoldDB" id="A0A401NR05"/>
<dbReference type="Gene3D" id="3.80.10.10">
    <property type="entry name" value="Ribonuclease Inhibitor"/>
    <property type="match status" value="1"/>
</dbReference>
<sequence>MYELLEKTSEDDYDTDVDLEGKPGETITEEQVYRKACEDVGVSPISYYIRHHHDVHLNLNYRCMSPKAVKALSIALVVNSGNKLKSKDAAYFADTLSVTTNESLEKLNLRWNQIQTEGAVALSAGLRMNVTLKVLDVSYNGFGNEGVLAMGETLKFNNTLLELRLDTNHINNEGVTMLCKGMDINDNVKLLCLSNNPITVDGALRLLEVVRKNDKSNLETIRLKNVLVNETFMELLKNITHDHPQFQIETKGIGGSIVGSQPGRTDPMKVIQDYLDKRKLRLSDFFRNMDKVGNMSVPVSDFRKALQQFNIPLDLVQVEELLSKLDHDNTGAIDYRFTLPQEP</sequence>
<dbReference type="PANTHER" id="PTHR24114:SF49">
    <property type="entry name" value="LEUCINE-RICH REPEAT-CONTAINING PROTEIN 74A"/>
    <property type="match status" value="1"/>
</dbReference>
<evidence type="ECO:0008006" key="3">
    <source>
        <dbReference type="Google" id="ProtNLM"/>
    </source>
</evidence>
<dbReference type="SMART" id="SM00368">
    <property type="entry name" value="LRR_RI"/>
    <property type="match status" value="4"/>
</dbReference>
<dbReference type="Pfam" id="PF13516">
    <property type="entry name" value="LRR_6"/>
    <property type="match status" value="3"/>
</dbReference>
<accession>A0A401NR05</accession>
<gene>
    <name evidence="1" type="ORF">scyTo_0011593</name>
</gene>
<dbReference type="InterPro" id="IPR032675">
    <property type="entry name" value="LRR_dom_sf"/>
</dbReference>
<name>A0A401NR05_SCYTO</name>
<dbReference type="InterPro" id="IPR001611">
    <property type="entry name" value="Leu-rich_rpt"/>
</dbReference>
<dbReference type="PANTHER" id="PTHR24114">
    <property type="entry name" value="LEUCINE RICH REPEAT FAMILY PROTEIN"/>
    <property type="match status" value="1"/>
</dbReference>
<reference evidence="1 2" key="1">
    <citation type="journal article" date="2018" name="Nat. Ecol. Evol.">
        <title>Shark genomes provide insights into elasmobranch evolution and the origin of vertebrates.</title>
        <authorList>
            <person name="Hara Y"/>
            <person name="Yamaguchi K"/>
            <person name="Onimaru K"/>
            <person name="Kadota M"/>
            <person name="Koyanagi M"/>
            <person name="Keeley SD"/>
            <person name="Tatsumi K"/>
            <person name="Tanaka K"/>
            <person name="Motone F"/>
            <person name="Kageyama Y"/>
            <person name="Nozu R"/>
            <person name="Adachi N"/>
            <person name="Nishimura O"/>
            <person name="Nakagawa R"/>
            <person name="Tanegashima C"/>
            <person name="Kiyatake I"/>
            <person name="Matsumoto R"/>
            <person name="Murakumo K"/>
            <person name="Nishida K"/>
            <person name="Terakita A"/>
            <person name="Kuratani S"/>
            <person name="Sato K"/>
            <person name="Hyodo S Kuraku.S."/>
        </authorList>
    </citation>
    <scope>NUCLEOTIDE SEQUENCE [LARGE SCALE GENOMIC DNA]</scope>
</reference>
<dbReference type="STRING" id="75743.A0A401NR05"/>
<keyword evidence="2" id="KW-1185">Reference proteome</keyword>